<name>A0A165TM60_9APHY</name>
<keyword evidence="2" id="KW-1185">Reference proteome</keyword>
<dbReference type="EMBL" id="KV429036">
    <property type="protein sequence ID" value="KZT73651.1"/>
    <property type="molecule type" value="Genomic_DNA"/>
</dbReference>
<proteinExistence type="predicted"/>
<dbReference type="AlphaFoldDB" id="A0A165TM60"/>
<organism evidence="1 2">
    <name type="scientific">Daedalea quercina L-15889</name>
    <dbReference type="NCBI Taxonomy" id="1314783"/>
    <lineage>
        <taxon>Eukaryota</taxon>
        <taxon>Fungi</taxon>
        <taxon>Dikarya</taxon>
        <taxon>Basidiomycota</taxon>
        <taxon>Agaricomycotina</taxon>
        <taxon>Agaricomycetes</taxon>
        <taxon>Polyporales</taxon>
        <taxon>Fomitopsis</taxon>
    </lineage>
</organism>
<reference evidence="1 2" key="1">
    <citation type="journal article" date="2016" name="Mol. Biol. Evol.">
        <title>Comparative Genomics of Early-Diverging Mushroom-Forming Fungi Provides Insights into the Origins of Lignocellulose Decay Capabilities.</title>
        <authorList>
            <person name="Nagy L.G."/>
            <person name="Riley R."/>
            <person name="Tritt A."/>
            <person name="Adam C."/>
            <person name="Daum C."/>
            <person name="Floudas D."/>
            <person name="Sun H."/>
            <person name="Yadav J.S."/>
            <person name="Pangilinan J."/>
            <person name="Larsson K.H."/>
            <person name="Matsuura K."/>
            <person name="Barry K."/>
            <person name="Labutti K."/>
            <person name="Kuo R."/>
            <person name="Ohm R.A."/>
            <person name="Bhattacharya S.S."/>
            <person name="Shirouzu T."/>
            <person name="Yoshinaga Y."/>
            <person name="Martin F.M."/>
            <person name="Grigoriev I.V."/>
            <person name="Hibbett D.S."/>
        </authorList>
    </citation>
    <scope>NUCLEOTIDE SEQUENCE [LARGE SCALE GENOMIC DNA]</scope>
    <source>
        <strain evidence="1 2">L-15889</strain>
    </source>
</reference>
<sequence length="282" mass="32175">MTPDPKLPIEVQECILVQLHDDYETLKACSMVCRAWSWATRTQLFRRIELRNRCNCVLFLSLLEESSRAGTGVSNLVRELQLPRLGFPNRGARLDRRLELLRSITRRLPMVEVLRVENYRIDALLYCLWSEDEGFNMQGAILSILSFPNLKTLQFSYMETESVTELLEFLGAFPTVSTLHLHHISTRGGSIALDRAAIQAFVTGRQQGPISIQELSGNDFLLSREQFSEITALMAHPFELALKRLEWTNQGTSSWMPCALLLQNMVHGARVTLEHLLLDFSP</sequence>
<dbReference type="InterPro" id="IPR036047">
    <property type="entry name" value="F-box-like_dom_sf"/>
</dbReference>
<evidence type="ECO:0008006" key="3">
    <source>
        <dbReference type="Google" id="ProtNLM"/>
    </source>
</evidence>
<accession>A0A165TM60</accession>
<dbReference type="OrthoDB" id="2921803at2759"/>
<dbReference type="Proteomes" id="UP000076727">
    <property type="component" value="Unassembled WGS sequence"/>
</dbReference>
<evidence type="ECO:0000313" key="2">
    <source>
        <dbReference type="Proteomes" id="UP000076727"/>
    </source>
</evidence>
<gene>
    <name evidence="1" type="ORF">DAEQUDRAFT_762089</name>
</gene>
<evidence type="ECO:0000313" key="1">
    <source>
        <dbReference type="EMBL" id="KZT73651.1"/>
    </source>
</evidence>
<protein>
    <recommendedName>
        <fullName evidence="3">F-box domain-containing protein</fullName>
    </recommendedName>
</protein>
<dbReference type="SUPFAM" id="SSF81383">
    <property type="entry name" value="F-box domain"/>
    <property type="match status" value="1"/>
</dbReference>